<sequence length="265" mass="29983">MRIKIENPLVGADPEVFLVSKETGKFISAIGKLGGTKTAPRALGNGFFVQEDNVLAEFNIPPAKNKKEFTKHIQTGLKLLAKEVNSFASLAIKPYAFFDRSELKTPKARHFGCSPDMSCWTLRTNPSPEAVNKTLRTAAGHITLGYDNHKAHISQRLAQAFDLFIGTPSTKISMDEKPRRELYGKMGTIRFTAFGVEYRTPSNFWLVSPDRCNWVYEQVMKGIEFVEKEKQMDEEDFLIMEMAINEGEVEASEYLIEKHKINLVE</sequence>
<reference evidence="1" key="1">
    <citation type="journal article" date="2015" name="Nature">
        <title>Complex archaea that bridge the gap between prokaryotes and eukaryotes.</title>
        <authorList>
            <person name="Spang A."/>
            <person name="Saw J.H."/>
            <person name="Jorgensen S.L."/>
            <person name="Zaremba-Niedzwiedzka K."/>
            <person name="Martijn J."/>
            <person name="Lind A.E."/>
            <person name="van Eijk R."/>
            <person name="Schleper C."/>
            <person name="Guy L."/>
            <person name="Ettema T.J."/>
        </authorList>
    </citation>
    <scope>NUCLEOTIDE SEQUENCE</scope>
</reference>
<organism evidence="1">
    <name type="scientific">marine sediment metagenome</name>
    <dbReference type="NCBI Taxonomy" id="412755"/>
    <lineage>
        <taxon>unclassified sequences</taxon>
        <taxon>metagenomes</taxon>
        <taxon>ecological metagenomes</taxon>
    </lineage>
</organism>
<proteinExistence type="predicted"/>
<accession>A0A0F9NN59</accession>
<dbReference type="Pfam" id="PF14395">
    <property type="entry name" value="COOH-NH2_lig"/>
    <property type="match status" value="1"/>
</dbReference>
<gene>
    <name evidence="1" type="ORF">LCGC14_0930460</name>
</gene>
<dbReference type="AlphaFoldDB" id="A0A0F9NN59"/>
<comment type="caution">
    <text evidence="1">The sequence shown here is derived from an EMBL/GenBank/DDBJ whole genome shotgun (WGS) entry which is preliminary data.</text>
</comment>
<evidence type="ECO:0000313" key="1">
    <source>
        <dbReference type="EMBL" id="KKN20935.1"/>
    </source>
</evidence>
<protein>
    <submittedName>
        <fullName evidence="1">Uncharacterized protein</fullName>
    </submittedName>
</protein>
<dbReference type="InterPro" id="IPR025681">
    <property type="entry name" value="COOH-NH2_lig"/>
</dbReference>
<name>A0A0F9NN59_9ZZZZ</name>
<dbReference type="EMBL" id="LAZR01003194">
    <property type="protein sequence ID" value="KKN20935.1"/>
    <property type="molecule type" value="Genomic_DNA"/>
</dbReference>